<evidence type="ECO:0000256" key="1">
    <source>
        <dbReference type="SAM" id="SignalP"/>
    </source>
</evidence>
<organism evidence="2">
    <name type="scientific">Tetraselmis sp. GSL018</name>
    <dbReference type="NCBI Taxonomy" id="582737"/>
    <lineage>
        <taxon>Eukaryota</taxon>
        <taxon>Viridiplantae</taxon>
        <taxon>Chlorophyta</taxon>
        <taxon>core chlorophytes</taxon>
        <taxon>Chlorodendrophyceae</taxon>
        <taxon>Chlorodendrales</taxon>
        <taxon>Chlorodendraceae</taxon>
        <taxon>Tetraselmis</taxon>
    </lineage>
</organism>
<reference evidence="2" key="1">
    <citation type="submission" date="2014-05" db="EMBL/GenBank/DDBJ databases">
        <title>The transcriptome of the halophilic microalga Tetraselmis sp. GSL018 isolated from the Great Salt Lake, Utah.</title>
        <authorList>
            <person name="Jinkerson R.E."/>
            <person name="D'Adamo S."/>
            <person name="Posewitz M.C."/>
        </authorList>
    </citation>
    <scope>NUCLEOTIDE SEQUENCE</scope>
    <source>
        <strain evidence="2">GSL018</strain>
    </source>
</reference>
<accession>A0A061S5L2</accession>
<sequence>MVVELSCCCLLPVWRCISMDPVAAAPRHCPSCNDCCHVRRTDRTQALGRRPSVPGAAEAAEPPEIRTGRNIRSSDEILASWVRILPLVYCSPRSHQLSDLSCPIFVAASFPFGDASQWNVWQPLLETVPLAMFAAIFNGLNPSPVSGCCPFPYGDASRWNLSSCLTGAAFAERRQSAAAERPVPDAGRIRRGMGNIDRAAGVRARRTKA</sequence>
<feature type="chain" id="PRO_5001610989" evidence="1">
    <location>
        <begin position="25"/>
        <end position="209"/>
    </location>
</feature>
<name>A0A061S5L2_9CHLO</name>
<keyword evidence="1" id="KW-0732">Signal</keyword>
<dbReference type="EMBL" id="GBEZ01007297">
    <property type="protein sequence ID" value="JAC78155.1"/>
    <property type="molecule type" value="Transcribed_RNA"/>
</dbReference>
<evidence type="ECO:0000313" key="2">
    <source>
        <dbReference type="EMBL" id="JAC78155.1"/>
    </source>
</evidence>
<proteinExistence type="predicted"/>
<feature type="signal peptide" evidence="1">
    <location>
        <begin position="1"/>
        <end position="24"/>
    </location>
</feature>
<gene>
    <name evidence="2" type="ORF">TSPGSL018_15888</name>
</gene>
<protein>
    <submittedName>
        <fullName evidence="2">Uncharacterized protein</fullName>
    </submittedName>
</protein>
<dbReference type="AlphaFoldDB" id="A0A061S5L2"/>